<keyword evidence="2" id="KW-1185">Reference proteome</keyword>
<dbReference type="EMBL" id="PXZM01000003">
    <property type="protein sequence ID" value="PSJ99522.1"/>
    <property type="molecule type" value="Genomic_DNA"/>
</dbReference>
<evidence type="ECO:0000313" key="1">
    <source>
        <dbReference type="EMBL" id="PSJ99522.1"/>
    </source>
</evidence>
<name>A0A2P7VJZ4_9BACL</name>
<sequence length="114" mass="13095">MTESIQARIGQRIAGTILPLALAGSTYLQQNRTKTSSGLEQVLNWFFLLETFYLDGTSLWTRVLLAWIPDPTVCRPLYFYSVLGCIHVKQQAGGKWIRKVLCIHNTLQQEEIYY</sequence>
<dbReference type="AlphaFoldDB" id="A0A2P7VJZ4"/>
<dbReference type="Proteomes" id="UP000240419">
    <property type="component" value="Unassembled WGS sequence"/>
</dbReference>
<accession>A0A2P7VJZ4</accession>
<proteinExistence type="predicted"/>
<comment type="caution">
    <text evidence="1">The sequence shown here is derived from an EMBL/GenBank/DDBJ whole genome shotgun (WGS) entry which is preliminary data.</text>
</comment>
<organism evidence="1 2">
    <name type="scientific">Brevibacillus fortis</name>
    <dbReference type="NCBI Taxonomy" id="2126352"/>
    <lineage>
        <taxon>Bacteria</taxon>
        <taxon>Bacillati</taxon>
        <taxon>Bacillota</taxon>
        <taxon>Bacilli</taxon>
        <taxon>Bacillales</taxon>
        <taxon>Paenibacillaceae</taxon>
        <taxon>Brevibacillus</taxon>
    </lineage>
</organism>
<protein>
    <submittedName>
        <fullName evidence="1">Uncharacterized protein</fullName>
    </submittedName>
</protein>
<evidence type="ECO:0000313" key="2">
    <source>
        <dbReference type="Proteomes" id="UP000240419"/>
    </source>
</evidence>
<gene>
    <name evidence="1" type="ORF">C7R93_02240</name>
</gene>
<reference evidence="1 2" key="1">
    <citation type="submission" date="2018-03" db="EMBL/GenBank/DDBJ databases">
        <title>Brevisbacillus phylogenomics.</title>
        <authorList>
            <person name="Dunlap C."/>
        </authorList>
    </citation>
    <scope>NUCLEOTIDE SEQUENCE [LARGE SCALE GENOMIC DNA]</scope>
    <source>
        <strain evidence="1 2">NRRL NRS-1210</strain>
    </source>
</reference>